<name>A0A857MA46_9ACTN</name>
<dbReference type="Gene3D" id="1.20.1260.10">
    <property type="match status" value="1"/>
</dbReference>
<feature type="compositionally biased region" description="Basic and acidic residues" evidence="1">
    <location>
        <begin position="120"/>
        <end position="134"/>
    </location>
</feature>
<feature type="compositionally biased region" description="Polar residues" evidence="1">
    <location>
        <begin position="136"/>
        <end position="147"/>
    </location>
</feature>
<proteinExistence type="predicted"/>
<accession>A0A857MA46</accession>
<dbReference type="InterPro" id="IPR012347">
    <property type="entry name" value="Ferritin-like"/>
</dbReference>
<protein>
    <submittedName>
        <fullName evidence="2">DUF305 domain-containing protein</fullName>
    </submittedName>
</protein>
<dbReference type="PANTHER" id="PTHR36933:SF1">
    <property type="entry name" value="SLL0788 PROTEIN"/>
    <property type="match status" value="1"/>
</dbReference>
<dbReference type="EMBL" id="CP045810">
    <property type="protein sequence ID" value="QHN38329.1"/>
    <property type="molecule type" value="Genomic_DNA"/>
</dbReference>
<dbReference type="PANTHER" id="PTHR36933">
    <property type="entry name" value="SLL0788 PROTEIN"/>
    <property type="match status" value="1"/>
</dbReference>
<evidence type="ECO:0000313" key="2">
    <source>
        <dbReference type="EMBL" id="QHN38329.1"/>
    </source>
</evidence>
<dbReference type="RefSeq" id="WP_005191734.1">
    <property type="nucleotide sequence ID" value="NZ_CP045804.1"/>
</dbReference>
<organism evidence="2">
    <name type="scientific">Gordonia amarae</name>
    <dbReference type="NCBI Taxonomy" id="36821"/>
    <lineage>
        <taxon>Bacteria</taxon>
        <taxon>Bacillati</taxon>
        <taxon>Actinomycetota</taxon>
        <taxon>Actinomycetes</taxon>
        <taxon>Mycobacteriales</taxon>
        <taxon>Gordoniaceae</taxon>
        <taxon>Gordonia</taxon>
    </lineage>
</organism>
<sequence>MGRERPKTLSLTIGALCVAVLLLAIGAVAGAAWQSRDDADVPAMTAVDVGFAQDMAVHHDQAILLSSTVAGRPGVGQEIVGLANRIVTAQTAENATLRGWLTWFGKPLTSSDPMAWMSGSHDDDGTDSGHEHGSGRSITTPAPSTTADPGPAMAGMASTDDISRLASRTGRDAEVWYLQLMVRHHRGGLLMAKAAYNSDDVTDTVKRTAYQMMTDQGEEISLMTMLLTARGAQALPD</sequence>
<dbReference type="AlphaFoldDB" id="A0A857MA46"/>
<gene>
    <name evidence="2" type="ORF">GII30_03275</name>
</gene>
<evidence type="ECO:0000256" key="1">
    <source>
        <dbReference type="SAM" id="MobiDB-lite"/>
    </source>
</evidence>
<dbReference type="InterPro" id="IPR005183">
    <property type="entry name" value="DUF305_CopM-like"/>
</dbReference>
<reference evidence="2" key="1">
    <citation type="journal article" date="2021" name="Nat. Microbiol.">
        <title>Cocultivation of an ultrasmall environmental parasitic bacterium with lytic ability against bacteria associated with wastewater foams.</title>
        <authorList>
            <person name="Batinovic S."/>
            <person name="Rose J.J.A."/>
            <person name="Ratcliffe J."/>
            <person name="Seviour R.J."/>
            <person name="Petrovski S."/>
        </authorList>
    </citation>
    <scope>NUCLEOTIDE SEQUENCE</scope>
    <source>
        <strain evidence="2">CON44</strain>
    </source>
</reference>
<dbReference type="Pfam" id="PF03713">
    <property type="entry name" value="DUF305"/>
    <property type="match status" value="1"/>
</dbReference>
<feature type="region of interest" description="Disordered" evidence="1">
    <location>
        <begin position="114"/>
        <end position="157"/>
    </location>
</feature>